<name>A0A6H1TZX6_9CYAN</name>
<dbReference type="InterPro" id="IPR003658">
    <property type="entry name" value="Anti-sigma_ant"/>
</dbReference>
<evidence type="ECO:0000313" key="4">
    <source>
        <dbReference type="EMBL" id="QIZ71323.1"/>
    </source>
</evidence>
<dbReference type="Gene3D" id="3.30.750.24">
    <property type="entry name" value="STAS domain"/>
    <property type="match status" value="1"/>
</dbReference>
<dbReference type="Proteomes" id="UP000500857">
    <property type="component" value="Chromosome"/>
</dbReference>
<dbReference type="KEGG" id="oxy:HCG48_12620"/>
<proteinExistence type="inferred from homology"/>
<feature type="domain" description="STAS" evidence="3">
    <location>
        <begin position="1"/>
        <end position="109"/>
    </location>
</feature>
<keyword evidence="5" id="KW-1185">Reference proteome</keyword>
<comment type="similarity">
    <text evidence="1 2">Belongs to the anti-sigma-factor antagonist family.</text>
</comment>
<evidence type="ECO:0000259" key="3">
    <source>
        <dbReference type="PROSITE" id="PS50801"/>
    </source>
</evidence>
<gene>
    <name evidence="4" type="ORF">HCG48_12620</name>
</gene>
<dbReference type="SUPFAM" id="SSF52091">
    <property type="entry name" value="SpoIIaa-like"/>
    <property type="match status" value="1"/>
</dbReference>
<organism evidence="4 5">
    <name type="scientific">Oxynema aestuarii AP17</name>
    <dbReference type="NCBI Taxonomy" id="2064643"/>
    <lineage>
        <taxon>Bacteria</taxon>
        <taxon>Bacillati</taxon>
        <taxon>Cyanobacteriota</taxon>
        <taxon>Cyanophyceae</taxon>
        <taxon>Oscillatoriophycideae</taxon>
        <taxon>Oscillatoriales</taxon>
        <taxon>Oscillatoriaceae</taxon>
        <taxon>Oxynema</taxon>
        <taxon>Oxynema aestuarii</taxon>
    </lineage>
</organism>
<dbReference type="Pfam" id="PF01740">
    <property type="entry name" value="STAS"/>
    <property type="match status" value="1"/>
</dbReference>
<dbReference type="InterPro" id="IPR002645">
    <property type="entry name" value="STAS_dom"/>
</dbReference>
<dbReference type="PANTHER" id="PTHR33495">
    <property type="entry name" value="ANTI-SIGMA FACTOR ANTAGONIST TM_1081-RELATED-RELATED"/>
    <property type="match status" value="1"/>
</dbReference>
<dbReference type="PANTHER" id="PTHR33495:SF2">
    <property type="entry name" value="ANTI-SIGMA FACTOR ANTAGONIST TM_1081-RELATED"/>
    <property type="match status" value="1"/>
</dbReference>
<dbReference type="AlphaFoldDB" id="A0A6H1TZX6"/>
<evidence type="ECO:0000256" key="1">
    <source>
        <dbReference type="ARBA" id="ARBA00009013"/>
    </source>
</evidence>
<dbReference type="NCBIfam" id="TIGR00377">
    <property type="entry name" value="ant_ant_sig"/>
    <property type="match status" value="1"/>
</dbReference>
<evidence type="ECO:0000256" key="2">
    <source>
        <dbReference type="RuleBase" id="RU003749"/>
    </source>
</evidence>
<evidence type="ECO:0000313" key="5">
    <source>
        <dbReference type="Proteomes" id="UP000500857"/>
    </source>
</evidence>
<dbReference type="PROSITE" id="PS50801">
    <property type="entry name" value="STAS"/>
    <property type="match status" value="1"/>
</dbReference>
<dbReference type="CDD" id="cd07043">
    <property type="entry name" value="STAS_anti-anti-sigma_factors"/>
    <property type="match status" value="1"/>
</dbReference>
<dbReference type="EMBL" id="CP051167">
    <property type="protein sequence ID" value="QIZ71323.1"/>
    <property type="molecule type" value="Genomic_DNA"/>
</dbReference>
<sequence length="109" mass="12082">MSPVVKIVRPFGLLDRTKVSKFDEEIESCISEEPDIVLIDFQDVSFMDSSGLGAIVSAIRTVQAAGATLFVCSINNQVKMLLELAGLDKVMKIFANREEFNREILNEDA</sequence>
<dbReference type="GO" id="GO:0043856">
    <property type="term" value="F:anti-sigma factor antagonist activity"/>
    <property type="evidence" value="ECO:0007669"/>
    <property type="project" value="InterPro"/>
</dbReference>
<protein>
    <recommendedName>
        <fullName evidence="2">Anti-sigma factor antagonist</fullName>
    </recommendedName>
</protein>
<accession>A0A6H1TZX6</accession>
<reference evidence="4 5" key="1">
    <citation type="submission" date="2020-04" db="EMBL/GenBank/DDBJ databases">
        <authorList>
            <person name="Basu S."/>
            <person name="Maruthanayagam V."/>
            <person name="Chakraborty S."/>
            <person name="Pramanik A."/>
            <person name="Mukherjee J."/>
            <person name="Brink B."/>
        </authorList>
    </citation>
    <scope>NUCLEOTIDE SEQUENCE [LARGE SCALE GENOMIC DNA]</scope>
    <source>
        <strain evidence="4 5">AP17</strain>
    </source>
</reference>
<dbReference type="RefSeq" id="WP_168569476.1">
    <property type="nucleotide sequence ID" value="NZ_CP051167.1"/>
</dbReference>
<dbReference type="InterPro" id="IPR036513">
    <property type="entry name" value="STAS_dom_sf"/>
</dbReference>